<dbReference type="InterPro" id="IPR020784">
    <property type="entry name" value="Ribosomal_uL11_N"/>
</dbReference>
<feature type="domain" description="Large ribosomal subunit protein uL11 C-terminal" evidence="9">
    <location>
        <begin position="72"/>
        <end position="139"/>
    </location>
</feature>
<dbReference type="SUPFAM" id="SSF46906">
    <property type="entry name" value="Ribosomal protein L11, C-terminal domain"/>
    <property type="match status" value="1"/>
</dbReference>
<keyword evidence="3 7" id="KW-0699">rRNA-binding</keyword>
<dbReference type="SMART" id="SM00649">
    <property type="entry name" value="RL11"/>
    <property type="match status" value="1"/>
</dbReference>
<evidence type="ECO:0000256" key="4">
    <source>
        <dbReference type="ARBA" id="ARBA00022884"/>
    </source>
</evidence>
<dbReference type="InterPro" id="IPR000911">
    <property type="entry name" value="Ribosomal_uL11"/>
</dbReference>
<comment type="PTM">
    <text evidence="7">One or more lysine residues are methylated.</text>
</comment>
<sequence length="143" mass="15283">MAAPKKVSREITLELDAGNAAMVDVGKMLGPTGVNTRALKLDYDAATAAQRGEVVPVVVTVFEDRSYALRYKTPPTAYLIRKVLGLPGGSARPGTQAVAKMSRQQLRDVAERKLPDLNTDDVEAAMRQVAGTARSMGVLIADE</sequence>
<evidence type="ECO:0000259" key="10">
    <source>
        <dbReference type="Pfam" id="PF03946"/>
    </source>
</evidence>
<evidence type="ECO:0000256" key="5">
    <source>
        <dbReference type="ARBA" id="ARBA00022980"/>
    </source>
</evidence>
<organism evidence="11 12">
    <name type="scientific">Plantactinospora alkalitolerans</name>
    <dbReference type="NCBI Taxonomy" id="2789879"/>
    <lineage>
        <taxon>Bacteria</taxon>
        <taxon>Bacillati</taxon>
        <taxon>Actinomycetota</taxon>
        <taxon>Actinomycetes</taxon>
        <taxon>Micromonosporales</taxon>
        <taxon>Micromonosporaceae</taxon>
        <taxon>Plantactinospora</taxon>
    </lineage>
</organism>
<dbReference type="Proteomes" id="UP000638560">
    <property type="component" value="Unassembled WGS sequence"/>
</dbReference>
<evidence type="ECO:0000256" key="3">
    <source>
        <dbReference type="ARBA" id="ARBA00022730"/>
    </source>
</evidence>
<evidence type="ECO:0000256" key="8">
    <source>
        <dbReference type="RuleBase" id="RU003978"/>
    </source>
</evidence>
<evidence type="ECO:0000313" key="11">
    <source>
        <dbReference type="EMBL" id="MBF9128417.1"/>
    </source>
</evidence>
<evidence type="ECO:0000259" key="9">
    <source>
        <dbReference type="Pfam" id="PF00298"/>
    </source>
</evidence>
<dbReference type="InterPro" id="IPR036769">
    <property type="entry name" value="Ribosomal_uL11_C_sf"/>
</dbReference>
<dbReference type="PANTHER" id="PTHR11661:SF1">
    <property type="entry name" value="LARGE RIBOSOMAL SUBUNIT PROTEIN UL11M"/>
    <property type="match status" value="1"/>
</dbReference>
<comment type="similarity">
    <text evidence="1 7 8">Belongs to the universal ribosomal protein uL11 family.</text>
</comment>
<accession>A0ABS0GQE8</accession>
<dbReference type="RefSeq" id="WP_196200072.1">
    <property type="nucleotide sequence ID" value="NZ_JADPUN010000076.1"/>
</dbReference>
<proteinExistence type="inferred from homology"/>
<dbReference type="PANTHER" id="PTHR11661">
    <property type="entry name" value="60S RIBOSOMAL PROTEIN L12"/>
    <property type="match status" value="1"/>
</dbReference>
<comment type="function">
    <text evidence="7">Forms part of the ribosomal stalk which helps the ribosome interact with GTP-bound translation factors.</text>
</comment>
<dbReference type="Pfam" id="PF03946">
    <property type="entry name" value="Ribosomal_L11_N"/>
    <property type="match status" value="1"/>
</dbReference>
<dbReference type="InterPro" id="IPR036796">
    <property type="entry name" value="Ribosomal_uL11_N_sf"/>
</dbReference>
<dbReference type="EMBL" id="JADPUN010000076">
    <property type="protein sequence ID" value="MBF9128417.1"/>
    <property type="molecule type" value="Genomic_DNA"/>
</dbReference>
<comment type="caution">
    <text evidence="11">The sequence shown here is derived from an EMBL/GenBank/DDBJ whole genome shotgun (WGS) entry which is preliminary data.</text>
</comment>
<comment type="subunit">
    <text evidence="7">Part of the ribosomal stalk of the 50S ribosomal subunit. Interacts with L10 and the large rRNA to form the base of the stalk. L10 forms an elongated spine to which L12 dimers bind in a sequential fashion forming a multimeric L10(L12)X complex.</text>
</comment>
<evidence type="ECO:0000256" key="1">
    <source>
        <dbReference type="ARBA" id="ARBA00010537"/>
    </source>
</evidence>
<keyword evidence="2 7" id="KW-0488">Methylation</keyword>
<keyword evidence="12" id="KW-1185">Reference proteome</keyword>
<dbReference type="Gene3D" id="1.10.10.250">
    <property type="entry name" value="Ribosomal protein L11, C-terminal domain"/>
    <property type="match status" value="1"/>
</dbReference>
<feature type="domain" description="Large ribosomal subunit protein uL11 N-terminal" evidence="10">
    <location>
        <begin position="11"/>
        <end position="67"/>
    </location>
</feature>
<keyword evidence="4 7" id="KW-0694">RNA-binding</keyword>
<dbReference type="CDD" id="cd00349">
    <property type="entry name" value="Ribosomal_L11"/>
    <property type="match status" value="1"/>
</dbReference>
<evidence type="ECO:0000256" key="7">
    <source>
        <dbReference type="HAMAP-Rule" id="MF_00736"/>
    </source>
</evidence>
<evidence type="ECO:0000256" key="2">
    <source>
        <dbReference type="ARBA" id="ARBA00022481"/>
    </source>
</evidence>
<protein>
    <recommendedName>
        <fullName evidence="7">Large ribosomal subunit protein uL11</fullName>
    </recommendedName>
</protein>
<name>A0ABS0GQE8_9ACTN</name>
<dbReference type="SUPFAM" id="SSF54747">
    <property type="entry name" value="Ribosomal L11/L12e N-terminal domain"/>
    <property type="match status" value="1"/>
</dbReference>
<evidence type="ECO:0000256" key="6">
    <source>
        <dbReference type="ARBA" id="ARBA00023274"/>
    </source>
</evidence>
<dbReference type="PROSITE" id="PS00359">
    <property type="entry name" value="RIBOSOMAL_L11"/>
    <property type="match status" value="1"/>
</dbReference>
<dbReference type="GO" id="GO:0005840">
    <property type="term" value="C:ribosome"/>
    <property type="evidence" value="ECO:0007669"/>
    <property type="project" value="UniProtKB-KW"/>
</dbReference>
<dbReference type="InterPro" id="IPR020785">
    <property type="entry name" value="Ribosomal_uL11_CS"/>
</dbReference>
<reference evidence="11 12" key="1">
    <citation type="submission" date="2020-11" db="EMBL/GenBank/DDBJ databases">
        <title>A novel isolate from a Black sea contaminated sediment with potential to produce alkanes: Plantactinospora alkalitolerans sp. nov.</title>
        <authorList>
            <person name="Carro L."/>
            <person name="Veyisoglu A."/>
            <person name="Guven K."/>
            <person name="Schumann P."/>
            <person name="Klenk H.-P."/>
            <person name="Sahin N."/>
        </authorList>
    </citation>
    <scope>NUCLEOTIDE SEQUENCE [LARGE SCALE GENOMIC DNA]</scope>
    <source>
        <strain evidence="11 12">S1510</strain>
    </source>
</reference>
<gene>
    <name evidence="7" type="primary">rplK</name>
    <name evidence="11" type="ORF">I0C86_05340</name>
</gene>
<dbReference type="Gene3D" id="3.30.1550.10">
    <property type="entry name" value="Ribosomal protein L11/L12, N-terminal domain"/>
    <property type="match status" value="1"/>
</dbReference>
<keyword evidence="5 7" id="KW-0689">Ribosomal protein</keyword>
<dbReference type="Pfam" id="PF00298">
    <property type="entry name" value="Ribosomal_L11"/>
    <property type="match status" value="1"/>
</dbReference>
<keyword evidence="6 7" id="KW-0687">Ribonucleoprotein</keyword>
<evidence type="ECO:0000313" key="12">
    <source>
        <dbReference type="Proteomes" id="UP000638560"/>
    </source>
</evidence>
<dbReference type="HAMAP" id="MF_00736">
    <property type="entry name" value="Ribosomal_uL11"/>
    <property type="match status" value="1"/>
</dbReference>
<dbReference type="InterPro" id="IPR020783">
    <property type="entry name" value="Ribosomal_uL11_C"/>
</dbReference>